<keyword evidence="8 10" id="KW-0012">Acyltransferase</keyword>
<evidence type="ECO:0000313" key="12">
    <source>
        <dbReference type="Proteomes" id="UP000515152"/>
    </source>
</evidence>
<dbReference type="EC" id="2.3.1.234" evidence="2"/>
<dbReference type="Gene3D" id="3.30.420.40">
    <property type="match status" value="2"/>
</dbReference>
<dbReference type="RefSeq" id="XP_012674430.1">
    <property type="nucleotide sequence ID" value="XM_012818976.2"/>
</dbReference>
<keyword evidence="5 10" id="KW-0479">Metal-binding</keyword>
<organism evidence="12 13">
    <name type="scientific">Clupea harengus</name>
    <name type="common">Atlantic herring</name>
    <dbReference type="NCBI Taxonomy" id="7950"/>
    <lineage>
        <taxon>Eukaryota</taxon>
        <taxon>Metazoa</taxon>
        <taxon>Chordata</taxon>
        <taxon>Craniata</taxon>
        <taxon>Vertebrata</taxon>
        <taxon>Euteleostomi</taxon>
        <taxon>Actinopterygii</taxon>
        <taxon>Neopterygii</taxon>
        <taxon>Teleostei</taxon>
        <taxon>Clupei</taxon>
        <taxon>Clupeiformes</taxon>
        <taxon>Clupeoidei</taxon>
        <taxon>Clupeidae</taxon>
        <taxon>Clupea</taxon>
    </lineage>
</organism>
<dbReference type="InterPro" id="IPR022450">
    <property type="entry name" value="TsaD"/>
</dbReference>
<comment type="cofactor">
    <cofactor evidence="10">
        <name>a divalent metal cation</name>
        <dbReference type="ChEBI" id="CHEBI:60240"/>
    </cofactor>
    <text evidence="10">Binds 1 divalent metal cation per subunit.</text>
</comment>
<dbReference type="PRINTS" id="PR00789">
    <property type="entry name" value="OSIALOPTASE"/>
</dbReference>
<dbReference type="OrthoDB" id="10259622at2759"/>
<feature type="domain" description="Gcp-like" evidence="11">
    <location>
        <begin position="54"/>
        <end position="359"/>
    </location>
</feature>
<accession>A0A6P3VK81</accession>
<evidence type="ECO:0000256" key="3">
    <source>
        <dbReference type="ARBA" id="ARBA00022679"/>
    </source>
</evidence>
<dbReference type="KEGG" id="char:105892670"/>
<dbReference type="GeneID" id="105892670"/>
<dbReference type="Pfam" id="PF00814">
    <property type="entry name" value="TsaD"/>
    <property type="match status" value="1"/>
</dbReference>
<keyword evidence="12" id="KW-1185">Reference proteome</keyword>
<comment type="subcellular location">
    <subcellularLocation>
        <location evidence="1 10">Mitochondrion</location>
    </subcellularLocation>
</comment>
<evidence type="ECO:0000256" key="4">
    <source>
        <dbReference type="ARBA" id="ARBA00022694"/>
    </source>
</evidence>
<dbReference type="GO" id="GO:0046872">
    <property type="term" value="F:metal ion binding"/>
    <property type="evidence" value="ECO:0007669"/>
    <property type="project" value="UniProtKB-KW"/>
</dbReference>
<evidence type="ECO:0000313" key="13">
    <source>
        <dbReference type="RefSeq" id="XP_012674430.1"/>
    </source>
</evidence>
<comment type="function">
    <text evidence="10">Required for the formation of a threonylcarbamoyl group on adenosine at position 37 (t(6)A37) in mitochondrial tRNAs that read codons beginning with adenine. Probably involved in the transfer of the threonylcarbamoyl moiety of threonylcarbamoyl-AMP (TC-AMP) to the N6 group of A37. Involved in mitochondrial genome maintenance.</text>
</comment>
<dbReference type="InterPro" id="IPR043129">
    <property type="entry name" value="ATPase_NBD"/>
</dbReference>
<dbReference type="CTD" id="64172"/>
<dbReference type="GO" id="GO:0061711">
    <property type="term" value="F:tRNA N(6)-L-threonylcarbamoyladenine synthase activity"/>
    <property type="evidence" value="ECO:0007669"/>
    <property type="project" value="UniProtKB-EC"/>
</dbReference>
<keyword evidence="7 10" id="KW-0496">Mitochondrion</keyword>
<evidence type="ECO:0000256" key="8">
    <source>
        <dbReference type="ARBA" id="ARBA00023315"/>
    </source>
</evidence>
<keyword evidence="3 10" id="KW-0808">Transferase</keyword>
<protein>
    <recommendedName>
        <fullName evidence="2">N(6)-L-threonylcarbamoyladenine synthase</fullName>
        <ecNumber evidence="2">2.3.1.234</ecNumber>
    </recommendedName>
</protein>
<dbReference type="SUPFAM" id="SSF53067">
    <property type="entry name" value="Actin-like ATPase domain"/>
    <property type="match status" value="1"/>
</dbReference>
<dbReference type="GO" id="GO:0002949">
    <property type="term" value="P:tRNA threonylcarbamoyladenosine modification"/>
    <property type="evidence" value="ECO:0007669"/>
    <property type="project" value="UniProtKB-UniRule"/>
</dbReference>
<dbReference type="AlphaFoldDB" id="A0A6P3VK81"/>
<dbReference type="InterPro" id="IPR017861">
    <property type="entry name" value="KAE1/TsaD"/>
</dbReference>
<name>A0A6P3VK81_CLUHA</name>
<proteinExistence type="inferred from homology"/>
<sequence length="410" mass="44479">MFSLKGLVKQSTYSLGHVVKRGTFCQQARSRLVLGIETSCDDTGAAVVNETGLILGESLHSQKEVHLQAGGVIPAVAQRLHRENIFRVVREAIDRSGVSPSELSAVATTVKPGLSLSLGIGLEFSLAFVKQHQKPFIPIHHMEAHALTVRMLEPVEFPFLVLLISGGHGLLALARDIDDFLLLGQSTDEAPGDILDKVARRLHLKNHPECSTMSGGQAIEHLAKQGNRRNFLLTTPMGQVFDCNFSFAGLRTQVSVAIDRKEIDEGVKSGELLSCVNDIAAGTQHTVASHIAKRTHRAILFCKARGLLPQHSPTLVVSGGVASNTYIRETLKIVTDATGLHLLCPPSKFCTDNGVMVAWNGIEKLRAGRGILSYTEEVRYEPKAPLGIDISTQVKDAAIRVPPLKLRVKN</sequence>
<evidence type="ECO:0000256" key="9">
    <source>
        <dbReference type="ARBA" id="ARBA00048117"/>
    </source>
</evidence>
<dbReference type="PANTHER" id="PTHR11735">
    <property type="entry name" value="TRNA N6-ADENOSINE THREONYLCARBAMOYLTRANSFERASE"/>
    <property type="match status" value="1"/>
</dbReference>
<dbReference type="FunFam" id="3.30.420.40:FF:000083">
    <property type="entry name" value="Probable tRNA N6-adenosine threonylcarbamoyltransferase, mitochondrial"/>
    <property type="match status" value="1"/>
</dbReference>
<reference evidence="13" key="1">
    <citation type="submission" date="2025-08" db="UniProtKB">
        <authorList>
            <consortium name="RefSeq"/>
        </authorList>
    </citation>
    <scope>IDENTIFICATION</scope>
</reference>
<dbReference type="Proteomes" id="UP000515152">
    <property type="component" value="Chromosome 2"/>
</dbReference>
<dbReference type="PANTHER" id="PTHR11735:SF6">
    <property type="entry name" value="TRNA N6-ADENOSINE THREONYLCARBAMOYLTRANSFERASE, MITOCHONDRIAL"/>
    <property type="match status" value="1"/>
</dbReference>
<dbReference type="InterPro" id="IPR000905">
    <property type="entry name" value="Gcp-like_dom"/>
</dbReference>
<comment type="catalytic activity">
    <reaction evidence="9 10">
        <text>L-threonylcarbamoyladenylate + adenosine(37) in tRNA = N(6)-L-threonylcarbamoyladenosine(37) in tRNA + AMP + H(+)</text>
        <dbReference type="Rhea" id="RHEA:37059"/>
        <dbReference type="Rhea" id="RHEA-COMP:10162"/>
        <dbReference type="Rhea" id="RHEA-COMP:10163"/>
        <dbReference type="ChEBI" id="CHEBI:15378"/>
        <dbReference type="ChEBI" id="CHEBI:73682"/>
        <dbReference type="ChEBI" id="CHEBI:74411"/>
        <dbReference type="ChEBI" id="CHEBI:74418"/>
        <dbReference type="ChEBI" id="CHEBI:456215"/>
        <dbReference type="EC" id="2.3.1.234"/>
    </reaction>
</comment>
<dbReference type="FunFam" id="3.30.420.40:FF:000106">
    <property type="entry name" value="Probable tRNA N6-adenosine threonylcarbamoyltransferase, mitochondrial"/>
    <property type="match status" value="1"/>
</dbReference>
<evidence type="ECO:0000256" key="7">
    <source>
        <dbReference type="ARBA" id="ARBA00023128"/>
    </source>
</evidence>
<evidence type="ECO:0000256" key="10">
    <source>
        <dbReference type="HAMAP-Rule" id="MF_03179"/>
    </source>
</evidence>
<gene>
    <name evidence="13" type="primary">osgepl1</name>
</gene>
<evidence type="ECO:0000259" key="11">
    <source>
        <dbReference type="Pfam" id="PF00814"/>
    </source>
</evidence>
<comment type="similarity">
    <text evidence="10">Belongs to the KAE1 / TsaD family.</text>
</comment>
<dbReference type="NCBIfam" id="TIGR00329">
    <property type="entry name" value="gcp_kae1"/>
    <property type="match status" value="1"/>
</dbReference>
<keyword evidence="6" id="KW-0809">Transit peptide</keyword>
<evidence type="ECO:0000256" key="2">
    <source>
        <dbReference type="ARBA" id="ARBA00012156"/>
    </source>
</evidence>
<dbReference type="HAMAP" id="MF_01445">
    <property type="entry name" value="TsaD"/>
    <property type="match status" value="1"/>
</dbReference>
<dbReference type="CDD" id="cd24134">
    <property type="entry name" value="ASKHA_NBD_OSGEPL1_QRI7_euk"/>
    <property type="match status" value="1"/>
</dbReference>
<keyword evidence="4 10" id="KW-0819">tRNA processing</keyword>
<dbReference type="GO" id="GO:0005739">
    <property type="term" value="C:mitochondrion"/>
    <property type="evidence" value="ECO:0007669"/>
    <property type="project" value="UniProtKB-SubCell"/>
</dbReference>
<evidence type="ECO:0000256" key="6">
    <source>
        <dbReference type="ARBA" id="ARBA00022946"/>
    </source>
</evidence>
<evidence type="ECO:0000256" key="1">
    <source>
        <dbReference type="ARBA" id="ARBA00004173"/>
    </source>
</evidence>
<evidence type="ECO:0000256" key="5">
    <source>
        <dbReference type="ARBA" id="ARBA00022723"/>
    </source>
</evidence>